<dbReference type="Proteomes" id="UP001154114">
    <property type="component" value="Chromosome 23"/>
</dbReference>
<name>A0A9P0BVA9_CHRIL</name>
<keyword evidence="4" id="KW-1185">Reference proteome</keyword>
<evidence type="ECO:0000256" key="2">
    <source>
        <dbReference type="SAM" id="SignalP"/>
    </source>
</evidence>
<keyword evidence="2" id="KW-0732">Signal</keyword>
<feature type="signal peptide" evidence="2">
    <location>
        <begin position="1"/>
        <end position="21"/>
    </location>
</feature>
<evidence type="ECO:0000313" key="4">
    <source>
        <dbReference type="Proteomes" id="UP001154114"/>
    </source>
</evidence>
<keyword evidence="1" id="KW-1133">Transmembrane helix</keyword>
<evidence type="ECO:0000256" key="1">
    <source>
        <dbReference type="SAM" id="Phobius"/>
    </source>
</evidence>
<feature type="chain" id="PRO_5040494235" evidence="2">
    <location>
        <begin position="22"/>
        <end position="433"/>
    </location>
</feature>
<sequence length="433" mass="49474">MNFRNFFTVIWTFLWNNSTDGLKELVEPWPVSECFCQHTGDFLNLTIAVKGTPTHLVTSYELYPIVRSSSFTISSEGTPGSVNEDKNVTYVRSLKDIKDFRVNLDLFRSEKTIAPSSLIFFYPNATQSRCPDIKISRCIINLDLSTVIKKLISSTILPQEKRFYCESSEKYHIWCLRYDEKGSCLSNISVLPVKQRSIFDLSVERFDIGMMVQCINYKTKKILTSETIPEPNTNEIAANTAIPTLKYNSSHDEVHFDCAEYYNELDLTEVPYVGIVDPSDKINIYLYHNSKSYNVTDNGTMLCCIYFTANKGTLTRHVVKKHILIFDDDDYTVDSMSEAGPSEINYSILYIATSIAAIAQFALVFIARRCRKRKTESEQHLELDTYATADRVLYAELDNLRENVVRTDISNTTPYATIIGSLHPAEDIKKQPH</sequence>
<accession>A0A9P0BVA9</accession>
<reference evidence="3" key="1">
    <citation type="submission" date="2021-12" db="EMBL/GenBank/DDBJ databases">
        <authorList>
            <person name="King R."/>
        </authorList>
    </citation>
    <scope>NUCLEOTIDE SEQUENCE</scope>
</reference>
<dbReference type="OrthoDB" id="7481581at2759"/>
<gene>
    <name evidence="3" type="ORF">CINC_LOCUS7646</name>
</gene>
<feature type="transmembrane region" description="Helical" evidence="1">
    <location>
        <begin position="348"/>
        <end position="367"/>
    </location>
</feature>
<organism evidence="3 4">
    <name type="scientific">Chrysodeixis includens</name>
    <name type="common">Soybean looper</name>
    <name type="synonym">Pseudoplusia includens</name>
    <dbReference type="NCBI Taxonomy" id="689277"/>
    <lineage>
        <taxon>Eukaryota</taxon>
        <taxon>Metazoa</taxon>
        <taxon>Ecdysozoa</taxon>
        <taxon>Arthropoda</taxon>
        <taxon>Hexapoda</taxon>
        <taxon>Insecta</taxon>
        <taxon>Pterygota</taxon>
        <taxon>Neoptera</taxon>
        <taxon>Endopterygota</taxon>
        <taxon>Lepidoptera</taxon>
        <taxon>Glossata</taxon>
        <taxon>Ditrysia</taxon>
        <taxon>Noctuoidea</taxon>
        <taxon>Noctuidae</taxon>
        <taxon>Plusiinae</taxon>
        <taxon>Chrysodeixis</taxon>
    </lineage>
</organism>
<keyword evidence="1" id="KW-0812">Transmembrane</keyword>
<protein>
    <submittedName>
        <fullName evidence="3">Uncharacterized protein</fullName>
    </submittedName>
</protein>
<dbReference type="AlphaFoldDB" id="A0A9P0BVA9"/>
<dbReference type="EMBL" id="LR824026">
    <property type="protein sequence ID" value="CAH0597185.1"/>
    <property type="molecule type" value="Genomic_DNA"/>
</dbReference>
<proteinExistence type="predicted"/>
<keyword evidence="1" id="KW-0472">Membrane</keyword>
<evidence type="ECO:0000313" key="3">
    <source>
        <dbReference type="EMBL" id="CAH0597185.1"/>
    </source>
</evidence>